<evidence type="ECO:0000313" key="4">
    <source>
        <dbReference type="Proteomes" id="UP000292187"/>
    </source>
</evidence>
<dbReference type="EMBL" id="SIZV01000037">
    <property type="protein sequence ID" value="TBR48744.1"/>
    <property type="molecule type" value="Genomic_DNA"/>
</dbReference>
<dbReference type="Proteomes" id="UP000292187">
    <property type="component" value="Unassembled WGS sequence"/>
</dbReference>
<proteinExistence type="predicted"/>
<keyword evidence="3" id="KW-1185">Reference proteome</keyword>
<sequence>MAICECDGCPRTHKMASAGINPGYKLRTQLTGTPYDVYSESLFCPHKLVGSSSGQYRHAACITP</sequence>
<dbReference type="EMBL" id="PYQT01000012">
    <property type="protein sequence ID" value="PSY41701.1"/>
    <property type="molecule type" value="Genomic_DNA"/>
</dbReference>
<name>A0A7U8ZWA3_ESCAL</name>
<dbReference type="AlphaFoldDB" id="A0A7U8ZWA3"/>
<organism evidence="2 4">
    <name type="scientific">Escherichia albertii</name>
    <dbReference type="NCBI Taxonomy" id="208962"/>
    <lineage>
        <taxon>Bacteria</taxon>
        <taxon>Pseudomonadati</taxon>
        <taxon>Pseudomonadota</taxon>
        <taxon>Gammaproteobacteria</taxon>
        <taxon>Enterobacterales</taxon>
        <taxon>Enterobacteriaceae</taxon>
        <taxon>Escherichia</taxon>
    </lineage>
</organism>
<comment type="caution">
    <text evidence="2">The sequence shown here is derived from an EMBL/GenBank/DDBJ whole genome shotgun (WGS) entry which is preliminary data.</text>
</comment>
<evidence type="ECO:0000313" key="2">
    <source>
        <dbReference type="EMBL" id="TBR48744.1"/>
    </source>
</evidence>
<dbReference type="Proteomes" id="UP000240382">
    <property type="component" value="Unassembled WGS sequence"/>
</dbReference>
<evidence type="ECO:0000313" key="1">
    <source>
        <dbReference type="EMBL" id="PSY41701.1"/>
    </source>
</evidence>
<accession>A0A7U8ZWA3</accession>
<reference evidence="2 4" key="2">
    <citation type="submission" date="2019-02" db="EMBL/GenBank/DDBJ databases">
        <title>Draft genome sequence of Escherichia albertii strain Mex-12/320a, isolated from an infant with diarrhea, harboring virulence genes associated with diarrheagenic strains of enteropathogenic E. coli.</title>
        <authorList>
            <person name="Maldonado-Puga S."/>
            <person name="Meza-Segura M."/>
            <person name="Zaidi M.B."/>
            <person name="Estrada-Garcia T."/>
        </authorList>
    </citation>
    <scope>NUCLEOTIDE SEQUENCE [LARGE SCALE GENOMIC DNA]</scope>
    <source>
        <strain evidence="2 4">Mex-12/320a</strain>
    </source>
</reference>
<reference evidence="1 3" key="1">
    <citation type="submission" date="2018-03" db="EMBL/GenBank/DDBJ databases">
        <title>Whole Genome Sequencing of Escherichia coli isolates from wildlife.</title>
        <authorList>
            <person name="Whitehouse C.A."/>
            <person name="Lacher D.W."/>
            <person name="Mammel M.K."/>
            <person name="Barnaba T."/>
            <person name="Lorch J.M."/>
        </authorList>
    </citation>
    <scope>NUCLEOTIDE SEQUENCE [LARGE SCALE GENOMIC DNA]</scope>
    <source>
        <strain evidence="1 3">20507-2</strain>
    </source>
</reference>
<evidence type="ECO:0000313" key="3">
    <source>
        <dbReference type="Proteomes" id="UP000240382"/>
    </source>
</evidence>
<gene>
    <name evidence="1" type="ORF">C7B09_12355</name>
    <name evidence="2" type="ORF">EYS06_20810</name>
</gene>
<protein>
    <submittedName>
        <fullName evidence="2">Uncharacterized protein</fullName>
    </submittedName>
</protein>